<reference evidence="10" key="2">
    <citation type="journal article" date="2020" name="Nat. Commun.">
        <title>Large-scale genome sequencing of mycorrhizal fungi provides insights into the early evolution of symbiotic traits.</title>
        <authorList>
            <person name="Miyauchi S."/>
            <person name="Kiss E."/>
            <person name="Kuo A."/>
            <person name="Drula E."/>
            <person name="Kohler A."/>
            <person name="Sanchez-Garcia M."/>
            <person name="Morin E."/>
            <person name="Andreopoulos B."/>
            <person name="Barry K.W."/>
            <person name="Bonito G."/>
            <person name="Buee M."/>
            <person name="Carver A."/>
            <person name="Chen C."/>
            <person name="Cichocki N."/>
            <person name="Clum A."/>
            <person name="Culley D."/>
            <person name="Crous P.W."/>
            <person name="Fauchery L."/>
            <person name="Girlanda M."/>
            <person name="Hayes R.D."/>
            <person name="Keri Z."/>
            <person name="LaButti K."/>
            <person name="Lipzen A."/>
            <person name="Lombard V."/>
            <person name="Magnuson J."/>
            <person name="Maillard F."/>
            <person name="Murat C."/>
            <person name="Nolan M."/>
            <person name="Ohm R.A."/>
            <person name="Pangilinan J."/>
            <person name="Pereira M.F."/>
            <person name="Perotto S."/>
            <person name="Peter M."/>
            <person name="Pfister S."/>
            <person name="Riley R."/>
            <person name="Sitrit Y."/>
            <person name="Stielow J.B."/>
            <person name="Szollosi G."/>
            <person name="Zifcakova L."/>
            <person name="Stursova M."/>
            <person name="Spatafora J.W."/>
            <person name="Tedersoo L."/>
            <person name="Vaario L.M."/>
            <person name="Yamada A."/>
            <person name="Yan M."/>
            <person name="Wang P."/>
            <person name="Xu J."/>
            <person name="Bruns T."/>
            <person name="Baldrian P."/>
            <person name="Vilgalys R."/>
            <person name="Dunand C."/>
            <person name="Henrissat B."/>
            <person name="Grigoriev I.V."/>
            <person name="Hibbett D."/>
            <person name="Nagy L.G."/>
            <person name="Martin F.M."/>
        </authorList>
    </citation>
    <scope>NUCLEOTIDE SEQUENCE</scope>
    <source>
        <strain evidence="10">BED1</strain>
    </source>
</reference>
<feature type="repeat" description="TPR" evidence="8">
    <location>
        <begin position="551"/>
        <end position="584"/>
    </location>
</feature>
<proteinExistence type="inferred from homology"/>
<evidence type="ECO:0000256" key="2">
    <source>
        <dbReference type="ARBA" id="ARBA00004496"/>
    </source>
</evidence>
<dbReference type="AlphaFoldDB" id="A0AAD4GFY3"/>
<protein>
    <recommendedName>
        <fullName evidence="12">Peroxisomal targeting signal receptor</fullName>
    </recommendedName>
</protein>
<feature type="repeat" description="TPR" evidence="8">
    <location>
        <begin position="585"/>
        <end position="618"/>
    </location>
</feature>
<dbReference type="InterPro" id="IPR024111">
    <property type="entry name" value="PEX5/PEX5L"/>
</dbReference>
<gene>
    <name evidence="10" type="ORF">L210DRAFT_3612028</name>
</gene>
<reference evidence="10" key="1">
    <citation type="submission" date="2019-10" db="EMBL/GenBank/DDBJ databases">
        <authorList>
            <consortium name="DOE Joint Genome Institute"/>
            <person name="Kuo A."/>
            <person name="Miyauchi S."/>
            <person name="Kiss E."/>
            <person name="Drula E."/>
            <person name="Kohler A."/>
            <person name="Sanchez-Garcia M."/>
            <person name="Andreopoulos B."/>
            <person name="Barry K.W."/>
            <person name="Bonito G."/>
            <person name="Buee M."/>
            <person name="Carver A."/>
            <person name="Chen C."/>
            <person name="Cichocki N."/>
            <person name="Clum A."/>
            <person name="Culley D."/>
            <person name="Crous P.W."/>
            <person name="Fauchery L."/>
            <person name="Girlanda M."/>
            <person name="Hayes R."/>
            <person name="Keri Z."/>
            <person name="LaButti K."/>
            <person name="Lipzen A."/>
            <person name="Lombard V."/>
            <person name="Magnuson J."/>
            <person name="Maillard F."/>
            <person name="Morin E."/>
            <person name="Murat C."/>
            <person name="Nolan M."/>
            <person name="Ohm R."/>
            <person name="Pangilinan J."/>
            <person name="Pereira M."/>
            <person name="Perotto S."/>
            <person name="Peter M."/>
            <person name="Riley R."/>
            <person name="Sitrit Y."/>
            <person name="Stielow B."/>
            <person name="Szollosi G."/>
            <person name="Zifcakova L."/>
            <person name="Stursova M."/>
            <person name="Spatafora J.W."/>
            <person name="Tedersoo L."/>
            <person name="Vaario L.-M."/>
            <person name="Yamada A."/>
            <person name="Yan M."/>
            <person name="Wang P."/>
            <person name="Xu J."/>
            <person name="Bruns T."/>
            <person name="Baldrian P."/>
            <person name="Vilgalys R."/>
            <person name="Henrissat B."/>
            <person name="Grigoriev I.V."/>
            <person name="Hibbett D."/>
            <person name="Nagy L.G."/>
            <person name="Martin F.M."/>
        </authorList>
    </citation>
    <scope>NUCLEOTIDE SEQUENCE</scope>
    <source>
        <strain evidence="10">BED1</strain>
    </source>
</reference>
<evidence type="ECO:0000256" key="7">
    <source>
        <dbReference type="ARBA" id="ARBA00023140"/>
    </source>
</evidence>
<evidence type="ECO:0000313" key="10">
    <source>
        <dbReference type="EMBL" id="KAF8441644.1"/>
    </source>
</evidence>
<keyword evidence="11" id="KW-1185">Reference proteome</keyword>
<evidence type="ECO:0000256" key="4">
    <source>
        <dbReference type="ARBA" id="ARBA00022490"/>
    </source>
</evidence>
<dbReference type="Gene3D" id="6.10.280.230">
    <property type="match status" value="1"/>
</dbReference>
<dbReference type="InterPro" id="IPR011990">
    <property type="entry name" value="TPR-like_helical_dom_sf"/>
</dbReference>
<dbReference type="SMART" id="SM00028">
    <property type="entry name" value="TPR"/>
    <property type="match status" value="4"/>
</dbReference>
<comment type="subcellular location">
    <subcellularLocation>
        <location evidence="2">Cytoplasm</location>
    </subcellularLocation>
    <subcellularLocation>
        <location evidence="1">Peroxisome</location>
    </subcellularLocation>
</comment>
<dbReference type="Pfam" id="PF13432">
    <property type="entry name" value="TPR_16"/>
    <property type="match status" value="2"/>
</dbReference>
<dbReference type="EMBL" id="WHUW01000010">
    <property type="protein sequence ID" value="KAF8441644.1"/>
    <property type="molecule type" value="Genomic_DNA"/>
</dbReference>
<evidence type="ECO:0000256" key="9">
    <source>
        <dbReference type="SAM" id="MobiDB-lite"/>
    </source>
</evidence>
<accession>A0AAD4GFY3</accession>
<dbReference type="InterPro" id="IPR019734">
    <property type="entry name" value="TPR_rpt"/>
</dbReference>
<dbReference type="PANTHER" id="PTHR10130:SF0">
    <property type="entry name" value="GH08708P"/>
    <property type="match status" value="1"/>
</dbReference>
<dbReference type="PROSITE" id="PS50005">
    <property type="entry name" value="TPR"/>
    <property type="match status" value="3"/>
</dbReference>
<keyword evidence="6 8" id="KW-0802">TPR repeat</keyword>
<dbReference type="GO" id="GO:0016560">
    <property type="term" value="P:protein import into peroxisome matrix, docking"/>
    <property type="evidence" value="ECO:0007669"/>
    <property type="project" value="TreeGrafter"/>
</dbReference>
<feature type="compositionally biased region" description="Low complexity" evidence="9">
    <location>
        <begin position="112"/>
        <end position="123"/>
    </location>
</feature>
<feature type="region of interest" description="Disordered" evidence="9">
    <location>
        <begin position="112"/>
        <end position="139"/>
    </location>
</feature>
<dbReference type="PANTHER" id="PTHR10130">
    <property type="entry name" value="PEROXISOMAL TARGETING SIGNAL 1 RECEPTOR PEX5"/>
    <property type="match status" value="1"/>
</dbReference>
<dbReference type="GO" id="GO:0005052">
    <property type="term" value="F:peroxisome matrix targeting signal-1 binding"/>
    <property type="evidence" value="ECO:0007669"/>
    <property type="project" value="TreeGrafter"/>
</dbReference>
<evidence type="ECO:0000256" key="8">
    <source>
        <dbReference type="PROSITE-ProRule" id="PRU00339"/>
    </source>
</evidence>
<dbReference type="Gene3D" id="1.25.40.10">
    <property type="entry name" value="Tetratricopeptide repeat domain"/>
    <property type="match status" value="1"/>
</dbReference>
<evidence type="ECO:0000256" key="1">
    <source>
        <dbReference type="ARBA" id="ARBA00004275"/>
    </source>
</evidence>
<organism evidence="10 11">
    <name type="scientific">Boletus edulis BED1</name>
    <dbReference type="NCBI Taxonomy" id="1328754"/>
    <lineage>
        <taxon>Eukaryota</taxon>
        <taxon>Fungi</taxon>
        <taxon>Dikarya</taxon>
        <taxon>Basidiomycota</taxon>
        <taxon>Agaricomycotina</taxon>
        <taxon>Agaricomycetes</taxon>
        <taxon>Agaricomycetidae</taxon>
        <taxon>Boletales</taxon>
        <taxon>Boletineae</taxon>
        <taxon>Boletaceae</taxon>
        <taxon>Boletoideae</taxon>
        <taxon>Boletus</taxon>
    </lineage>
</organism>
<feature type="repeat" description="TPR" evidence="8">
    <location>
        <begin position="444"/>
        <end position="477"/>
    </location>
</feature>
<keyword evidence="5" id="KW-0677">Repeat</keyword>
<comment type="caution">
    <text evidence="10">The sequence shown here is derived from an EMBL/GenBank/DDBJ whole genome shotgun (WGS) entry which is preliminary data.</text>
</comment>
<keyword evidence="7" id="KW-0576">Peroxisome</keyword>
<evidence type="ECO:0008006" key="12">
    <source>
        <dbReference type="Google" id="ProtNLM"/>
    </source>
</evidence>
<name>A0AAD4GFY3_BOLED</name>
<dbReference type="GO" id="GO:0005778">
    <property type="term" value="C:peroxisomal membrane"/>
    <property type="evidence" value="ECO:0007669"/>
    <property type="project" value="TreeGrafter"/>
</dbReference>
<evidence type="ECO:0000256" key="6">
    <source>
        <dbReference type="ARBA" id="ARBA00022803"/>
    </source>
</evidence>
<evidence type="ECO:0000313" key="11">
    <source>
        <dbReference type="Proteomes" id="UP001194468"/>
    </source>
</evidence>
<dbReference type="Proteomes" id="UP001194468">
    <property type="component" value="Unassembled WGS sequence"/>
</dbReference>
<evidence type="ECO:0000256" key="5">
    <source>
        <dbReference type="ARBA" id="ARBA00022737"/>
    </source>
</evidence>
<comment type="similarity">
    <text evidence="3">Belongs to the peroxisomal targeting signal receptor family.</text>
</comment>
<keyword evidence="4" id="KW-0963">Cytoplasm</keyword>
<dbReference type="SUPFAM" id="SSF48452">
    <property type="entry name" value="TPR-like"/>
    <property type="match status" value="1"/>
</dbReference>
<evidence type="ECO:0000256" key="3">
    <source>
        <dbReference type="ARBA" id="ARBA00005348"/>
    </source>
</evidence>
<dbReference type="GO" id="GO:0005829">
    <property type="term" value="C:cytosol"/>
    <property type="evidence" value="ECO:0007669"/>
    <property type="project" value="TreeGrafter"/>
</dbReference>
<sequence>MLVGGGAECGPSNPLQTLSKRFDQDRGAQQVHFRSLHAPTPELQQEAARFFGAGLASAPHLSQVPLSMSLPAQPFDVAELRDALPAGSVQRAQISGAAGAVWAGDFLARQPATTQTHTPTQAHARGEQAQAQAVPATRVEQQGQVQTAASPMQSGALPWTSVYAGHEMAPMANMTNAMVVPVQRHVVQSDQKSWDKEFQSQESLLNASLPVLSEALPEQEHQQPQQDVRRAVPADEMARLAAQVIDSVKHEQNPKFQKSEFIQLMRQLRDGEVIVEKDDIVPKDATATTAVDVKGKGRAVVMHDDVSSLSTSSSQSHGHPPYQGSEALNAAYMEQAMDPHEAYFRQENAELTEYWNAHYTGPATRTVPTVQEKNSWHEMQRDWDAFEATTLGVKPVANYQFQTNNPYLLGDRTQHHAMHMSHSQRANENVLELEAAVQQDPSNAAAWFELGVKQQENEREAKAIQALERAIELDPTHLPAWLALAVSYTNDIHRLGTYNAIREWVLRNPKYEAVVSRSSLAADARGDFVGLIDVLIQMARSADQQEGGVDADVQVALAVLLNATEEYAKAVDCFLTALAVRPDDSLLYNRVGATMANNGQASDALGYYFRALDLNPAYIRARFNLGISCINLRRYDEAASHILDALVLQDSDGIQDGTGMNDARGVTSSTLWESLKTTCLHLQRADLASMCDRRDLDGFRSVFQAV</sequence>